<feature type="region of interest" description="Disordered" evidence="1">
    <location>
        <begin position="712"/>
        <end position="734"/>
    </location>
</feature>
<protein>
    <submittedName>
        <fullName evidence="3">Uncharacterized protein</fullName>
    </submittedName>
</protein>
<feature type="region of interest" description="Disordered" evidence="1">
    <location>
        <begin position="616"/>
        <end position="639"/>
    </location>
</feature>
<accession>A0AA38XF65</accession>
<evidence type="ECO:0000313" key="3">
    <source>
        <dbReference type="EMBL" id="KAJ9612345.1"/>
    </source>
</evidence>
<dbReference type="EMBL" id="JAPDRK010000005">
    <property type="protein sequence ID" value="KAJ9612345.1"/>
    <property type="molecule type" value="Genomic_DNA"/>
</dbReference>
<keyword evidence="2" id="KW-0812">Transmembrane</keyword>
<feature type="transmembrane region" description="Helical" evidence="2">
    <location>
        <begin position="36"/>
        <end position="58"/>
    </location>
</feature>
<organism evidence="3 4">
    <name type="scientific">Cladophialophora chaetospira</name>
    <dbReference type="NCBI Taxonomy" id="386627"/>
    <lineage>
        <taxon>Eukaryota</taxon>
        <taxon>Fungi</taxon>
        <taxon>Dikarya</taxon>
        <taxon>Ascomycota</taxon>
        <taxon>Pezizomycotina</taxon>
        <taxon>Eurotiomycetes</taxon>
        <taxon>Chaetothyriomycetidae</taxon>
        <taxon>Chaetothyriales</taxon>
        <taxon>Herpotrichiellaceae</taxon>
        <taxon>Cladophialophora</taxon>
    </lineage>
</organism>
<feature type="transmembrane region" description="Helical" evidence="2">
    <location>
        <begin position="112"/>
        <end position="134"/>
    </location>
</feature>
<gene>
    <name evidence="3" type="ORF">H2200_003942</name>
</gene>
<keyword evidence="4" id="KW-1185">Reference proteome</keyword>
<keyword evidence="2" id="KW-1133">Transmembrane helix</keyword>
<sequence>MTDALDPVVGVHEGVWTNYSRGKVWGLTWTLCPTHAVIMTNTLAVLVTVCGVQLFNIIRYTLYRFGASRQPDTPHTQKQQNILKVAVSDMATAQGFLTLAWKQRRSSGGRSVRSYAIGLFAVFYTVLFWIAGIFSNKAISTSSTNGPWEVLSRSNDCGVWNQTYFDIVSLLDFSTEQNFEMLVQYKAKQAQDVQLSLEYAQECYFARSSALNVSSTCKTFKTPRLNYGNDYGKCPFPSELCHDSSETVVLDTGYLDSHDHIGINAKPQDRLKYRRITTCTVLNDTEYITGWNGTLADASGNPRPQPDAAHANFGPSSYKDTDWTYSFSNFASFFDVFSSQNMSPYQLDAEWAVAPSDPAYTANDFEPIPELAPKKADLTLLFLSYMGMYITRVDDPWFAAPIGAEFKNPHPYLEERFARNKAISTLGCTEQHEFCTTNNTCTGLGGLDQIQNVAKFNTALTPVQYTTFDRLLRGVSGSCLARMIENLALTTNPLLASNVTYTGDTGIVLSSALPSNQWTLELAYWHSIAMAHFQRTIFEWATGHIAPEPQLVQYLTPPQTKSDVWFCNNMILQSTIYQSFNLVAIILIVIFGTLIIIVGLNKENFSALINKRPRRSESRQDWEDDGMAALRSPWGPPPMPRTNLHQRRSRLHGHSEFADAPRVPSIHRVSSPTLPLEDRTMSISNWPLGPSSTSNIQESVPLAISLIDFESSTTETPRQMPASNGGRRKLRPLRVPPPIALLPLASSTRPTNENHDSWI</sequence>
<evidence type="ECO:0000313" key="4">
    <source>
        <dbReference type="Proteomes" id="UP001172673"/>
    </source>
</evidence>
<dbReference type="Proteomes" id="UP001172673">
    <property type="component" value="Unassembled WGS sequence"/>
</dbReference>
<evidence type="ECO:0000256" key="2">
    <source>
        <dbReference type="SAM" id="Phobius"/>
    </source>
</evidence>
<keyword evidence="2" id="KW-0472">Membrane</keyword>
<name>A0AA38XF65_9EURO</name>
<reference evidence="3" key="1">
    <citation type="submission" date="2022-10" db="EMBL/GenBank/DDBJ databases">
        <title>Culturing micro-colonial fungi from biological soil crusts in the Mojave desert and describing Neophaeococcomyces mojavensis, and introducing the new genera and species Taxawa tesnikishii.</title>
        <authorList>
            <person name="Kurbessoian T."/>
            <person name="Stajich J.E."/>
        </authorList>
    </citation>
    <scope>NUCLEOTIDE SEQUENCE</scope>
    <source>
        <strain evidence="3">TK_41</strain>
    </source>
</reference>
<feature type="transmembrane region" description="Helical" evidence="2">
    <location>
        <begin position="580"/>
        <end position="601"/>
    </location>
</feature>
<comment type="caution">
    <text evidence="3">The sequence shown here is derived from an EMBL/GenBank/DDBJ whole genome shotgun (WGS) entry which is preliminary data.</text>
</comment>
<evidence type="ECO:0000256" key="1">
    <source>
        <dbReference type="SAM" id="MobiDB-lite"/>
    </source>
</evidence>
<proteinExistence type="predicted"/>
<dbReference type="AlphaFoldDB" id="A0AA38XF65"/>